<sequence>MRAFIFDMDGVIIDSEPIHFRLDTATMEHYGVAIAPHELERFVGMTNPEMWAILKEQYKLAPDSTEIIEYQLGTKIEYVQSATMSPIEGIPELLAELKGKQIRIGLASSSPIRFIEAVLHRFKLQELFDCIVSGEEVERGKPEPDVYLEAARQLGVEPKECIVLEDSRNGVRAAKSAGMSCIGFANPNSGNQDLSLADAIVHSIREINSLFMEELSRKGG</sequence>
<dbReference type="AlphaFoldDB" id="A0A841T2G6"/>
<evidence type="ECO:0000256" key="1">
    <source>
        <dbReference type="ARBA" id="ARBA00006171"/>
    </source>
</evidence>
<evidence type="ECO:0000256" key="2">
    <source>
        <dbReference type="ARBA" id="ARBA00022723"/>
    </source>
</evidence>
<evidence type="ECO:0000256" key="3">
    <source>
        <dbReference type="ARBA" id="ARBA00022801"/>
    </source>
</evidence>
<dbReference type="CDD" id="cd16423">
    <property type="entry name" value="HAD_BPGM-like"/>
    <property type="match status" value="1"/>
</dbReference>
<name>A0A841T2G6_9BACL</name>
<reference evidence="4 5" key="1">
    <citation type="submission" date="2020-08" db="EMBL/GenBank/DDBJ databases">
        <title>Cohnella phylogeny.</title>
        <authorList>
            <person name="Dunlap C."/>
        </authorList>
    </citation>
    <scope>NUCLEOTIDE SEQUENCE [LARGE SCALE GENOMIC DNA]</scope>
    <source>
        <strain evidence="4 5">DSM 25241</strain>
    </source>
</reference>
<dbReference type="EMBL" id="JACJVQ010000013">
    <property type="protein sequence ID" value="MBB6635281.1"/>
    <property type="molecule type" value="Genomic_DNA"/>
</dbReference>
<keyword evidence="2" id="KW-0479">Metal-binding</keyword>
<proteinExistence type="inferred from homology"/>
<gene>
    <name evidence="4" type="ORF">H7B67_14265</name>
</gene>
<dbReference type="FunFam" id="3.40.50.1000:FF:000036">
    <property type="entry name" value="HAD family hydrolase"/>
    <property type="match status" value="1"/>
</dbReference>
<dbReference type="InterPro" id="IPR023198">
    <property type="entry name" value="PGP-like_dom2"/>
</dbReference>
<evidence type="ECO:0000313" key="5">
    <source>
        <dbReference type="Proteomes" id="UP000535838"/>
    </source>
</evidence>
<dbReference type="NCBIfam" id="TIGR01509">
    <property type="entry name" value="HAD-SF-IA-v3"/>
    <property type="match status" value="1"/>
</dbReference>
<dbReference type="InterPro" id="IPR023214">
    <property type="entry name" value="HAD_sf"/>
</dbReference>
<dbReference type="SFLD" id="SFLDG01135">
    <property type="entry name" value="C1.5.6:_HAD__Beta-PGM__Phospha"/>
    <property type="match status" value="1"/>
</dbReference>
<dbReference type="Proteomes" id="UP000535838">
    <property type="component" value="Unassembled WGS sequence"/>
</dbReference>
<keyword evidence="5" id="KW-1185">Reference proteome</keyword>
<comment type="similarity">
    <text evidence="1">Belongs to the HAD-like hydrolase superfamily. CbbY/CbbZ/Gph/YieH family.</text>
</comment>
<dbReference type="InterPro" id="IPR006439">
    <property type="entry name" value="HAD-SF_hydro_IA"/>
</dbReference>
<dbReference type="InterPro" id="IPR036412">
    <property type="entry name" value="HAD-like_sf"/>
</dbReference>
<dbReference type="NCBIfam" id="TIGR01549">
    <property type="entry name" value="HAD-SF-IA-v1"/>
    <property type="match status" value="1"/>
</dbReference>
<dbReference type="RefSeq" id="WP_185120523.1">
    <property type="nucleotide sequence ID" value="NZ_JACJVQ010000013.1"/>
</dbReference>
<dbReference type="Gene3D" id="1.10.150.240">
    <property type="entry name" value="Putative phosphatase, domain 2"/>
    <property type="match status" value="1"/>
</dbReference>
<dbReference type="GO" id="GO:0046872">
    <property type="term" value="F:metal ion binding"/>
    <property type="evidence" value="ECO:0007669"/>
    <property type="project" value="UniProtKB-KW"/>
</dbReference>
<dbReference type="GO" id="GO:0016787">
    <property type="term" value="F:hydrolase activity"/>
    <property type="evidence" value="ECO:0007669"/>
    <property type="project" value="UniProtKB-KW"/>
</dbReference>
<dbReference type="SFLD" id="SFLDG01129">
    <property type="entry name" value="C1.5:_HAD__Beta-PGM__Phosphata"/>
    <property type="match status" value="1"/>
</dbReference>
<comment type="caution">
    <text evidence="4">The sequence shown here is derived from an EMBL/GenBank/DDBJ whole genome shotgun (WGS) entry which is preliminary data.</text>
</comment>
<accession>A0A841T2G6</accession>
<dbReference type="PRINTS" id="PR00413">
    <property type="entry name" value="HADHALOGNASE"/>
</dbReference>
<protein>
    <submittedName>
        <fullName evidence="4">HAD family hydrolase</fullName>
    </submittedName>
</protein>
<evidence type="ECO:0000313" key="4">
    <source>
        <dbReference type="EMBL" id="MBB6635281.1"/>
    </source>
</evidence>
<keyword evidence="3 4" id="KW-0378">Hydrolase</keyword>
<dbReference type="SFLD" id="SFLDS00003">
    <property type="entry name" value="Haloacid_Dehalogenase"/>
    <property type="match status" value="1"/>
</dbReference>
<dbReference type="PANTHER" id="PTHR18901:SF38">
    <property type="entry name" value="PSEUDOURIDINE-5'-PHOSPHATASE"/>
    <property type="match status" value="1"/>
</dbReference>
<dbReference type="Pfam" id="PF13419">
    <property type="entry name" value="HAD_2"/>
    <property type="match status" value="1"/>
</dbReference>
<organism evidence="4 5">
    <name type="scientific">Cohnella thailandensis</name>
    <dbReference type="NCBI Taxonomy" id="557557"/>
    <lineage>
        <taxon>Bacteria</taxon>
        <taxon>Bacillati</taxon>
        <taxon>Bacillota</taxon>
        <taxon>Bacilli</taxon>
        <taxon>Bacillales</taxon>
        <taxon>Paenibacillaceae</taxon>
        <taxon>Cohnella</taxon>
    </lineage>
</organism>
<dbReference type="InterPro" id="IPR041492">
    <property type="entry name" value="HAD_2"/>
</dbReference>
<dbReference type="PANTHER" id="PTHR18901">
    <property type="entry name" value="2-DEOXYGLUCOSE-6-PHOSPHATE PHOSPHATASE 2"/>
    <property type="match status" value="1"/>
</dbReference>
<dbReference type="SUPFAM" id="SSF56784">
    <property type="entry name" value="HAD-like"/>
    <property type="match status" value="1"/>
</dbReference>
<dbReference type="Gene3D" id="3.40.50.1000">
    <property type="entry name" value="HAD superfamily/HAD-like"/>
    <property type="match status" value="1"/>
</dbReference>